<dbReference type="EC" id="2.4.1.-" evidence="10"/>
<dbReference type="RefSeq" id="XP_066917310.1">
    <property type="nucleotide sequence ID" value="XM_067061209.1"/>
</dbReference>
<evidence type="ECO:0000256" key="1">
    <source>
        <dbReference type="ARBA" id="ARBA00004323"/>
    </source>
</evidence>
<reference evidence="11" key="1">
    <citation type="submission" date="2021-01" db="UniProtKB">
        <authorList>
            <consortium name="EnsemblMetazoa"/>
        </authorList>
    </citation>
    <scope>IDENTIFICATION</scope>
</reference>
<evidence type="ECO:0000256" key="5">
    <source>
        <dbReference type="ARBA" id="ARBA00022692"/>
    </source>
</evidence>
<evidence type="ECO:0000256" key="6">
    <source>
        <dbReference type="ARBA" id="ARBA00022968"/>
    </source>
</evidence>
<dbReference type="EnsemblMetazoa" id="CLYHEMT015934.2">
    <property type="protein sequence ID" value="CLYHEMP015934.2"/>
    <property type="gene ID" value="CLYHEMG015934"/>
</dbReference>
<evidence type="ECO:0000256" key="4">
    <source>
        <dbReference type="ARBA" id="ARBA00022679"/>
    </source>
</evidence>
<keyword evidence="4" id="KW-0808">Transferase</keyword>
<dbReference type="Proteomes" id="UP000594262">
    <property type="component" value="Unplaced"/>
</dbReference>
<protein>
    <recommendedName>
        <fullName evidence="10">Hexosyltransferase</fullName>
        <ecNumber evidence="10">2.4.1.-</ecNumber>
    </recommendedName>
</protein>
<keyword evidence="3 10" id="KW-0328">Glycosyltransferase</keyword>
<dbReference type="PANTHER" id="PTHR11214">
    <property type="entry name" value="BETA-1,3-N-ACETYLGLUCOSAMINYLTRANSFERASE"/>
    <property type="match status" value="1"/>
</dbReference>
<dbReference type="AlphaFoldDB" id="A0A7M5X0Q0"/>
<dbReference type="Pfam" id="PF01762">
    <property type="entry name" value="Galactosyl_T"/>
    <property type="match status" value="1"/>
</dbReference>
<evidence type="ECO:0000256" key="8">
    <source>
        <dbReference type="ARBA" id="ARBA00023034"/>
    </source>
</evidence>
<dbReference type="GO" id="GO:0000139">
    <property type="term" value="C:Golgi membrane"/>
    <property type="evidence" value="ECO:0007669"/>
    <property type="project" value="UniProtKB-SubCell"/>
</dbReference>
<accession>A0A7M5X0Q0</accession>
<evidence type="ECO:0000256" key="10">
    <source>
        <dbReference type="RuleBase" id="RU363063"/>
    </source>
</evidence>
<comment type="subcellular location">
    <subcellularLocation>
        <location evidence="1 10">Golgi apparatus membrane</location>
        <topology evidence="1 10">Single-pass type II membrane protein</topology>
    </subcellularLocation>
</comment>
<evidence type="ECO:0000256" key="2">
    <source>
        <dbReference type="ARBA" id="ARBA00008661"/>
    </source>
</evidence>
<organism evidence="11 12">
    <name type="scientific">Clytia hemisphaerica</name>
    <dbReference type="NCBI Taxonomy" id="252671"/>
    <lineage>
        <taxon>Eukaryota</taxon>
        <taxon>Metazoa</taxon>
        <taxon>Cnidaria</taxon>
        <taxon>Hydrozoa</taxon>
        <taxon>Hydroidolina</taxon>
        <taxon>Leptothecata</taxon>
        <taxon>Obeliida</taxon>
        <taxon>Clytiidae</taxon>
        <taxon>Clytia</taxon>
    </lineage>
</organism>
<keyword evidence="9" id="KW-0472">Membrane</keyword>
<evidence type="ECO:0000256" key="3">
    <source>
        <dbReference type="ARBA" id="ARBA00022676"/>
    </source>
</evidence>
<keyword evidence="6" id="KW-0735">Signal-anchor</keyword>
<evidence type="ECO:0000256" key="7">
    <source>
        <dbReference type="ARBA" id="ARBA00022989"/>
    </source>
</evidence>
<evidence type="ECO:0000313" key="12">
    <source>
        <dbReference type="Proteomes" id="UP000594262"/>
    </source>
</evidence>
<dbReference type="OrthoDB" id="2139606at2759"/>
<name>A0A7M5X0Q0_9CNID</name>
<sequence length="452" mass="53268">MMVRKSRILKFLFILCLMVLTMFFVLARFDEDSQLKSIRKDMSDRIPHWKIDILNPFIEIKLNPQQNGVESIQSKRSEESHHGFQINNVVLANGGQSTLIKNDEIESKYGRLEMQNLKQHDHDQTLVKDDKLIPKHHDQNQAIIADEQYRHQHPSSEKHTLEKMIPSKKPQIPTKNVVDPELNIHLVNSKDVEPFHGHILVLVTSFIGNRNRRDSIRQNWGNQSKFIKQRRIHNNLNYKVYFMTGYLEKEIKQAKTESTIFKDMLITNRTEDYWDFSRRIMFGFLWSLENCQFEYLMKADDDVFLNIPNLFQLLYKDPLVLASKEKLYAGSIYIGHGPKREKSNKWYVSKAEWAPRFYPPFATGMGFILSRYVVEKIRPHFNWLKPFRLDDVYVGMLINRAKIPGLFIRKKKSENEFAGFNGPKECLYLNGIVYHKVIDNECMKKLTAKSLV</sequence>
<dbReference type="SUPFAM" id="SSF53448">
    <property type="entry name" value="Nucleotide-diphospho-sugar transferases"/>
    <property type="match status" value="1"/>
</dbReference>
<dbReference type="InterPro" id="IPR002659">
    <property type="entry name" value="Glyco_trans_31"/>
</dbReference>
<keyword evidence="8 10" id="KW-0333">Golgi apparatus</keyword>
<dbReference type="Gene3D" id="3.90.550.50">
    <property type="match status" value="1"/>
</dbReference>
<dbReference type="InterPro" id="IPR029044">
    <property type="entry name" value="Nucleotide-diphossugar_trans"/>
</dbReference>
<dbReference type="GO" id="GO:0006493">
    <property type="term" value="P:protein O-linked glycosylation"/>
    <property type="evidence" value="ECO:0007669"/>
    <property type="project" value="TreeGrafter"/>
</dbReference>
<keyword evidence="5" id="KW-0812">Transmembrane</keyword>
<keyword evidence="7" id="KW-1133">Transmembrane helix</keyword>
<dbReference type="GeneID" id="136804604"/>
<dbReference type="PANTHER" id="PTHR11214:SF3">
    <property type="entry name" value="BETA-1,3-GALACTOSYLTRANSFERASE 6"/>
    <property type="match status" value="1"/>
</dbReference>
<proteinExistence type="inferred from homology"/>
<dbReference type="GO" id="GO:0016758">
    <property type="term" value="F:hexosyltransferase activity"/>
    <property type="evidence" value="ECO:0007669"/>
    <property type="project" value="InterPro"/>
</dbReference>
<evidence type="ECO:0000313" key="11">
    <source>
        <dbReference type="EnsemblMetazoa" id="CLYHEMP015934.2"/>
    </source>
</evidence>
<comment type="similarity">
    <text evidence="2 10">Belongs to the glycosyltransferase 31 family.</text>
</comment>
<keyword evidence="12" id="KW-1185">Reference proteome</keyword>
<evidence type="ECO:0000256" key="9">
    <source>
        <dbReference type="ARBA" id="ARBA00023136"/>
    </source>
</evidence>